<dbReference type="EMBL" id="JAVIJP010000007">
    <property type="protein sequence ID" value="KAL3649077.1"/>
    <property type="molecule type" value="Genomic_DNA"/>
</dbReference>
<dbReference type="AlphaFoldDB" id="A0ABD3E448"/>
<feature type="domain" description="hAT-like transposase RNase-H fold" evidence="8">
    <location>
        <begin position="230"/>
        <end position="329"/>
    </location>
</feature>
<sequence length="493" mass="56596">MLADAPSRICLTSDVWTACTYEGYICLTAHFIDADWRLNSFVLSFIVPPPHTGIELANKVLNLLNEWGIGKKIFSLTLDNASNNDNMQDTLRGLLRSDLLCGGEFFHIRCCAHILNLIVREGMKVVNVTLSKVRQSVKYVKASESRTILFEGCVKIVSLEMGVHLKLDVTTRWNSTYLMLESALKYRDAFHRLSLTDKNYIFLPSDEEWARTEKMLNFLRPFYEITKLISGSSYPTSNLYFVEVWKIECLLLSNMDNEDTVKKEMVKEMKRKFDKYWNEYSVVLALGAVLDPRFKFQFLEMCYNRVNPDSAFEKLNHVREKLNALFEQYSKNENVVSSSSTSHEHGRSSSSQLLPSTLDTYDLTDVFKMFDSQVVNKAGKNQLEIYLDESKLEWSQFQSLDVLNYWKDNKYRFPDLARMASDVLSIPITTVASESAFSIGARVLNKYRSCLLPKNVQALLCARNWFFGFPDIDEDEVETVEDPPSEIGSNTGV</sequence>
<keyword evidence="2" id="KW-0479">Metal-binding</keyword>
<keyword evidence="4" id="KW-0862">Zinc</keyword>
<dbReference type="InterPro" id="IPR052035">
    <property type="entry name" value="ZnF_BED_domain_contain"/>
</dbReference>
<dbReference type="PANTHER" id="PTHR46481">
    <property type="entry name" value="ZINC FINGER BED DOMAIN-CONTAINING PROTEIN 4"/>
    <property type="match status" value="1"/>
</dbReference>
<evidence type="ECO:0008006" key="11">
    <source>
        <dbReference type="Google" id="ProtNLM"/>
    </source>
</evidence>
<dbReference type="InterPro" id="IPR025525">
    <property type="entry name" value="hAT-like_transposase_RNase-H"/>
</dbReference>
<evidence type="ECO:0000256" key="2">
    <source>
        <dbReference type="ARBA" id="ARBA00022723"/>
    </source>
</evidence>
<organism evidence="9 10">
    <name type="scientific">Castilleja foliolosa</name>
    <dbReference type="NCBI Taxonomy" id="1961234"/>
    <lineage>
        <taxon>Eukaryota</taxon>
        <taxon>Viridiplantae</taxon>
        <taxon>Streptophyta</taxon>
        <taxon>Embryophyta</taxon>
        <taxon>Tracheophyta</taxon>
        <taxon>Spermatophyta</taxon>
        <taxon>Magnoliopsida</taxon>
        <taxon>eudicotyledons</taxon>
        <taxon>Gunneridae</taxon>
        <taxon>Pentapetalae</taxon>
        <taxon>asterids</taxon>
        <taxon>lamiids</taxon>
        <taxon>Lamiales</taxon>
        <taxon>Orobanchaceae</taxon>
        <taxon>Pedicularideae</taxon>
        <taxon>Castillejinae</taxon>
        <taxon>Castilleja</taxon>
    </lineage>
</organism>
<evidence type="ECO:0000256" key="5">
    <source>
        <dbReference type="ARBA" id="ARBA00023125"/>
    </source>
</evidence>
<evidence type="ECO:0000259" key="7">
    <source>
        <dbReference type="Pfam" id="PF05699"/>
    </source>
</evidence>
<dbReference type="GO" id="GO:0003677">
    <property type="term" value="F:DNA binding"/>
    <property type="evidence" value="ECO:0007669"/>
    <property type="project" value="UniProtKB-KW"/>
</dbReference>
<comment type="subcellular location">
    <subcellularLocation>
        <location evidence="1">Nucleus</location>
    </subcellularLocation>
</comment>
<protein>
    <recommendedName>
        <fullName evidence="11">Transposase</fullName>
    </recommendedName>
</protein>
<dbReference type="InterPro" id="IPR008906">
    <property type="entry name" value="HATC_C_dom"/>
</dbReference>
<proteinExistence type="predicted"/>
<name>A0ABD3E448_9LAMI</name>
<dbReference type="Proteomes" id="UP001632038">
    <property type="component" value="Unassembled WGS sequence"/>
</dbReference>
<evidence type="ECO:0000313" key="10">
    <source>
        <dbReference type="Proteomes" id="UP001632038"/>
    </source>
</evidence>
<keyword evidence="10" id="KW-1185">Reference proteome</keyword>
<evidence type="ECO:0000256" key="1">
    <source>
        <dbReference type="ARBA" id="ARBA00004123"/>
    </source>
</evidence>
<dbReference type="Pfam" id="PF05699">
    <property type="entry name" value="Dimer_Tnp_hAT"/>
    <property type="match status" value="1"/>
</dbReference>
<keyword evidence="6" id="KW-0539">Nucleus</keyword>
<comment type="caution">
    <text evidence="9">The sequence shown here is derived from an EMBL/GenBank/DDBJ whole genome shotgun (WGS) entry which is preliminary data.</text>
</comment>
<gene>
    <name evidence="9" type="ORF">CASFOL_005480</name>
</gene>
<dbReference type="InterPro" id="IPR012337">
    <property type="entry name" value="RNaseH-like_sf"/>
</dbReference>
<dbReference type="PANTHER" id="PTHR46481:SF10">
    <property type="entry name" value="ZINC FINGER BED DOMAIN-CONTAINING PROTEIN 39"/>
    <property type="match status" value="1"/>
</dbReference>
<evidence type="ECO:0000259" key="8">
    <source>
        <dbReference type="Pfam" id="PF14372"/>
    </source>
</evidence>
<evidence type="ECO:0000256" key="6">
    <source>
        <dbReference type="ARBA" id="ARBA00023242"/>
    </source>
</evidence>
<evidence type="ECO:0000256" key="4">
    <source>
        <dbReference type="ARBA" id="ARBA00022833"/>
    </source>
</evidence>
<dbReference type="SUPFAM" id="SSF53098">
    <property type="entry name" value="Ribonuclease H-like"/>
    <property type="match status" value="1"/>
</dbReference>
<dbReference type="GO" id="GO:0008270">
    <property type="term" value="F:zinc ion binding"/>
    <property type="evidence" value="ECO:0007669"/>
    <property type="project" value="UniProtKB-KW"/>
</dbReference>
<feature type="domain" description="HAT C-terminal dimerisation" evidence="7">
    <location>
        <begin position="383"/>
        <end position="466"/>
    </location>
</feature>
<evidence type="ECO:0000256" key="3">
    <source>
        <dbReference type="ARBA" id="ARBA00022771"/>
    </source>
</evidence>
<accession>A0ABD3E448</accession>
<keyword evidence="3" id="KW-0863">Zinc-finger</keyword>
<dbReference type="GO" id="GO:0005634">
    <property type="term" value="C:nucleus"/>
    <property type="evidence" value="ECO:0007669"/>
    <property type="project" value="UniProtKB-SubCell"/>
</dbReference>
<dbReference type="Pfam" id="PF14372">
    <property type="entry name" value="hAT-like_RNase-H"/>
    <property type="match status" value="1"/>
</dbReference>
<keyword evidence="5" id="KW-0238">DNA-binding</keyword>
<evidence type="ECO:0000313" key="9">
    <source>
        <dbReference type="EMBL" id="KAL3649077.1"/>
    </source>
</evidence>
<reference evidence="10" key="1">
    <citation type="journal article" date="2024" name="IScience">
        <title>Strigolactones Initiate the Formation of Haustorium-like Structures in Castilleja.</title>
        <authorList>
            <person name="Buerger M."/>
            <person name="Peterson D."/>
            <person name="Chory J."/>
        </authorList>
    </citation>
    <scope>NUCLEOTIDE SEQUENCE [LARGE SCALE GENOMIC DNA]</scope>
</reference>